<name>A0A8X7UGJ7_BRACI</name>
<comment type="caution">
    <text evidence="2">The sequence shown here is derived from an EMBL/GenBank/DDBJ whole genome shotgun (WGS) entry which is preliminary data.</text>
</comment>
<keyword evidence="3" id="KW-1185">Reference proteome</keyword>
<accession>A0A8X7UGJ7</accession>
<dbReference type="EMBL" id="JAAMPC010000012">
    <property type="protein sequence ID" value="KAG2276706.1"/>
    <property type="molecule type" value="Genomic_DNA"/>
</dbReference>
<evidence type="ECO:0000259" key="1">
    <source>
        <dbReference type="Pfam" id="PF03732"/>
    </source>
</evidence>
<evidence type="ECO:0000313" key="3">
    <source>
        <dbReference type="Proteomes" id="UP000886595"/>
    </source>
</evidence>
<reference evidence="2 3" key="1">
    <citation type="submission" date="2020-02" db="EMBL/GenBank/DDBJ databases">
        <authorList>
            <person name="Ma Q."/>
            <person name="Huang Y."/>
            <person name="Song X."/>
            <person name="Pei D."/>
        </authorList>
    </citation>
    <scope>NUCLEOTIDE SEQUENCE [LARGE SCALE GENOMIC DNA]</scope>
    <source>
        <strain evidence="2">Sxm20200214</strain>
        <tissue evidence="2">Leaf</tissue>
    </source>
</reference>
<sequence length="111" mass="12529">MSTRYGIFPPWTEYVVAISGRFSELYDDPLAELLALKQGSDSVTEYLDKFETARMRVILPEAHALSIFLANMNLHLSLHTRQFECSSIDAIIGHFLFCVVAMEIASMKNSP</sequence>
<dbReference type="Proteomes" id="UP000886595">
    <property type="component" value="Unassembled WGS sequence"/>
</dbReference>
<dbReference type="InterPro" id="IPR005162">
    <property type="entry name" value="Retrotrans_gag_dom"/>
</dbReference>
<organism evidence="2 3">
    <name type="scientific">Brassica carinata</name>
    <name type="common">Ethiopian mustard</name>
    <name type="synonym">Abyssinian cabbage</name>
    <dbReference type="NCBI Taxonomy" id="52824"/>
    <lineage>
        <taxon>Eukaryota</taxon>
        <taxon>Viridiplantae</taxon>
        <taxon>Streptophyta</taxon>
        <taxon>Embryophyta</taxon>
        <taxon>Tracheophyta</taxon>
        <taxon>Spermatophyta</taxon>
        <taxon>Magnoliopsida</taxon>
        <taxon>eudicotyledons</taxon>
        <taxon>Gunneridae</taxon>
        <taxon>Pentapetalae</taxon>
        <taxon>rosids</taxon>
        <taxon>malvids</taxon>
        <taxon>Brassicales</taxon>
        <taxon>Brassicaceae</taxon>
        <taxon>Brassiceae</taxon>
        <taxon>Brassica</taxon>
    </lineage>
</organism>
<proteinExistence type="predicted"/>
<gene>
    <name evidence="2" type="ORF">Bca52824_059261</name>
</gene>
<protein>
    <recommendedName>
        <fullName evidence="1">Retrotransposon gag domain-containing protein</fullName>
    </recommendedName>
</protein>
<dbReference type="AlphaFoldDB" id="A0A8X7UGJ7"/>
<dbReference type="Pfam" id="PF03732">
    <property type="entry name" value="Retrotrans_gag"/>
    <property type="match status" value="1"/>
</dbReference>
<feature type="domain" description="Retrotransposon gag" evidence="1">
    <location>
        <begin position="10"/>
        <end position="71"/>
    </location>
</feature>
<dbReference type="OrthoDB" id="1113451at2759"/>
<evidence type="ECO:0000313" key="2">
    <source>
        <dbReference type="EMBL" id="KAG2276706.1"/>
    </source>
</evidence>